<dbReference type="InterPro" id="IPR019775">
    <property type="entry name" value="WD40_repeat_CS"/>
</dbReference>
<organism evidence="4 5">
    <name type="scientific">Apatococcus fuscideae</name>
    <dbReference type="NCBI Taxonomy" id="2026836"/>
    <lineage>
        <taxon>Eukaryota</taxon>
        <taxon>Viridiplantae</taxon>
        <taxon>Chlorophyta</taxon>
        <taxon>core chlorophytes</taxon>
        <taxon>Trebouxiophyceae</taxon>
        <taxon>Chlorellales</taxon>
        <taxon>Chlorellaceae</taxon>
        <taxon>Apatococcus</taxon>
    </lineage>
</organism>
<evidence type="ECO:0000256" key="3">
    <source>
        <dbReference type="PROSITE-ProRule" id="PRU00221"/>
    </source>
</evidence>
<dbReference type="InterPro" id="IPR036322">
    <property type="entry name" value="WD40_repeat_dom_sf"/>
</dbReference>
<feature type="repeat" description="WD" evidence="3">
    <location>
        <begin position="234"/>
        <end position="275"/>
    </location>
</feature>
<dbReference type="CDD" id="cd00200">
    <property type="entry name" value="WD40"/>
    <property type="match status" value="1"/>
</dbReference>
<feature type="repeat" description="WD" evidence="3">
    <location>
        <begin position="53"/>
        <end position="94"/>
    </location>
</feature>
<dbReference type="SMART" id="SM00320">
    <property type="entry name" value="WD40"/>
    <property type="match status" value="7"/>
</dbReference>
<feature type="repeat" description="WD" evidence="3">
    <location>
        <begin position="276"/>
        <end position="311"/>
    </location>
</feature>
<proteinExistence type="predicted"/>
<dbReference type="EMBL" id="JALJOV010000773">
    <property type="protein sequence ID" value="KAK9861354.1"/>
    <property type="molecule type" value="Genomic_DNA"/>
</dbReference>
<dbReference type="PROSITE" id="PS50082">
    <property type="entry name" value="WD_REPEATS_2"/>
    <property type="match status" value="5"/>
</dbReference>
<feature type="repeat" description="WD" evidence="3">
    <location>
        <begin position="10"/>
        <end position="44"/>
    </location>
</feature>
<dbReference type="Proteomes" id="UP001485043">
    <property type="component" value="Unassembled WGS sequence"/>
</dbReference>
<name>A0AAW1SXX6_9CHLO</name>
<keyword evidence="5" id="KW-1185">Reference proteome</keyword>
<dbReference type="AlphaFoldDB" id="A0AAW1SXX6"/>
<evidence type="ECO:0000256" key="2">
    <source>
        <dbReference type="ARBA" id="ARBA00022737"/>
    </source>
</evidence>
<dbReference type="Gene3D" id="2.130.10.10">
    <property type="entry name" value="YVTN repeat-like/Quinoprotein amine dehydrogenase"/>
    <property type="match status" value="1"/>
</dbReference>
<dbReference type="InterPro" id="IPR015943">
    <property type="entry name" value="WD40/YVTN_repeat-like_dom_sf"/>
</dbReference>
<accession>A0AAW1SXX6</accession>
<keyword evidence="1 3" id="KW-0853">WD repeat</keyword>
<dbReference type="PROSITE" id="PS50294">
    <property type="entry name" value="WD_REPEATS_REGION"/>
    <property type="match status" value="4"/>
</dbReference>
<sequence>MRLSVNNKKEEAHEDCIWSAGWAPQGSGHTLFTGSVDETVKSWSEDISTADNFTGHTLGVVSIALHPSGTWAGSSALDSFIRVWDITDLSLRAQIETPPSETWQIAFQPNSAEPVVAAAGGSSNKITLWGTSTNDGEELRSYRLPVGEDKHKRDKFVMSVAYSPDGKLIACGTQVGTVAIFDVEAGQLVSVLDGHYKPVRDLTFTPDSTMLLTACDDMHTHLYDVKQASLIEAFSGHESWVLSVSCHPSGNAFATGSSDAKVKLWNLSTRSLEQTATEHSDQVWGVAFRPDGQQLASVSDDKSVVLYSFSD</sequence>
<dbReference type="PANTHER" id="PTHR44090:SF1">
    <property type="entry name" value="SUPERKILLER COMPLEX PROTEIN 8"/>
    <property type="match status" value="1"/>
</dbReference>
<gene>
    <name evidence="4" type="ORF">WJX84_010935</name>
</gene>
<dbReference type="PROSITE" id="PS00678">
    <property type="entry name" value="WD_REPEATS_1"/>
    <property type="match status" value="1"/>
</dbReference>
<evidence type="ECO:0000256" key="1">
    <source>
        <dbReference type="ARBA" id="ARBA00022574"/>
    </source>
</evidence>
<dbReference type="InterPro" id="IPR001680">
    <property type="entry name" value="WD40_rpt"/>
</dbReference>
<comment type="caution">
    <text evidence="4">The sequence shown here is derived from an EMBL/GenBank/DDBJ whole genome shotgun (WGS) entry which is preliminary data.</text>
</comment>
<dbReference type="SUPFAM" id="SSF50978">
    <property type="entry name" value="WD40 repeat-like"/>
    <property type="match status" value="1"/>
</dbReference>
<feature type="repeat" description="WD" evidence="3">
    <location>
        <begin position="192"/>
        <end position="233"/>
    </location>
</feature>
<keyword evidence="2" id="KW-0677">Repeat</keyword>
<evidence type="ECO:0000313" key="4">
    <source>
        <dbReference type="EMBL" id="KAK9861354.1"/>
    </source>
</evidence>
<dbReference type="Pfam" id="PF00400">
    <property type="entry name" value="WD40"/>
    <property type="match status" value="6"/>
</dbReference>
<protein>
    <submittedName>
        <fullName evidence="4">Uncharacterized protein</fullName>
    </submittedName>
</protein>
<dbReference type="InterPro" id="IPR051510">
    <property type="entry name" value="SKI8"/>
</dbReference>
<reference evidence="4 5" key="1">
    <citation type="journal article" date="2024" name="Nat. Commun.">
        <title>Phylogenomics reveals the evolutionary origins of lichenization in chlorophyte algae.</title>
        <authorList>
            <person name="Puginier C."/>
            <person name="Libourel C."/>
            <person name="Otte J."/>
            <person name="Skaloud P."/>
            <person name="Haon M."/>
            <person name="Grisel S."/>
            <person name="Petersen M."/>
            <person name="Berrin J.G."/>
            <person name="Delaux P.M."/>
            <person name="Dal Grande F."/>
            <person name="Keller J."/>
        </authorList>
    </citation>
    <scope>NUCLEOTIDE SEQUENCE [LARGE SCALE GENOMIC DNA]</scope>
    <source>
        <strain evidence="4 5">SAG 2523</strain>
    </source>
</reference>
<dbReference type="PANTHER" id="PTHR44090">
    <property type="entry name" value="WD REPEAT-CONTAINING PROTEIN 61"/>
    <property type="match status" value="1"/>
</dbReference>
<evidence type="ECO:0000313" key="5">
    <source>
        <dbReference type="Proteomes" id="UP001485043"/>
    </source>
</evidence>
<dbReference type="GO" id="GO:0016593">
    <property type="term" value="C:Cdc73/Paf1 complex"/>
    <property type="evidence" value="ECO:0007669"/>
    <property type="project" value="TreeGrafter"/>
</dbReference>